<dbReference type="InterPro" id="IPR001314">
    <property type="entry name" value="Peptidase_S1A"/>
</dbReference>
<dbReference type="GO" id="GO:0004252">
    <property type="term" value="F:serine-type endopeptidase activity"/>
    <property type="evidence" value="ECO:0007669"/>
    <property type="project" value="InterPro"/>
</dbReference>
<evidence type="ECO:0000256" key="2">
    <source>
        <dbReference type="ARBA" id="ARBA00022525"/>
    </source>
</evidence>
<evidence type="ECO:0000313" key="9">
    <source>
        <dbReference type="Proteomes" id="UP000838878"/>
    </source>
</evidence>
<dbReference type="InterPro" id="IPR001254">
    <property type="entry name" value="Trypsin_dom"/>
</dbReference>
<dbReference type="OrthoDB" id="6261922at2759"/>
<dbReference type="AlphaFoldDB" id="A0A8J9V1Z5"/>
<dbReference type="GO" id="GO:0006508">
    <property type="term" value="P:proteolysis"/>
    <property type="evidence" value="ECO:0007669"/>
    <property type="project" value="InterPro"/>
</dbReference>
<evidence type="ECO:0000256" key="3">
    <source>
        <dbReference type="ARBA" id="ARBA00023157"/>
    </source>
</evidence>
<feature type="signal peptide" evidence="6">
    <location>
        <begin position="1"/>
        <end position="17"/>
    </location>
</feature>
<evidence type="ECO:0000313" key="8">
    <source>
        <dbReference type="EMBL" id="CAH0730203.1"/>
    </source>
</evidence>
<dbReference type="InterPro" id="IPR043504">
    <property type="entry name" value="Peptidase_S1_PA_chymotrypsin"/>
</dbReference>
<evidence type="ECO:0000256" key="6">
    <source>
        <dbReference type="SAM" id="SignalP"/>
    </source>
</evidence>
<dbReference type="InterPro" id="IPR041515">
    <property type="entry name" value="PPAF-2-like_Clip"/>
</dbReference>
<dbReference type="InterPro" id="IPR009003">
    <property type="entry name" value="Peptidase_S1_PA"/>
</dbReference>
<dbReference type="PANTHER" id="PTHR24258">
    <property type="entry name" value="SERINE PROTEASE-RELATED"/>
    <property type="match status" value="1"/>
</dbReference>
<evidence type="ECO:0000256" key="1">
    <source>
        <dbReference type="ARBA" id="ARBA00004613"/>
    </source>
</evidence>
<dbReference type="PROSITE" id="PS50240">
    <property type="entry name" value="TRYPSIN_DOM"/>
    <property type="match status" value="1"/>
</dbReference>
<dbReference type="Pfam" id="PF00089">
    <property type="entry name" value="Trypsin"/>
    <property type="match status" value="1"/>
</dbReference>
<keyword evidence="6" id="KW-0732">Signal</keyword>
<feature type="domain" description="Peptidase S1" evidence="7">
    <location>
        <begin position="118"/>
        <end position="372"/>
    </location>
</feature>
<feature type="non-terminal residue" evidence="8">
    <location>
        <position position="384"/>
    </location>
</feature>
<dbReference type="SUPFAM" id="SSF50494">
    <property type="entry name" value="Trypsin-like serine proteases"/>
    <property type="match status" value="1"/>
</dbReference>
<dbReference type="GO" id="GO:0005576">
    <property type="term" value="C:extracellular region"/>
    <property type="evidence" value="ECO:0007669"/>
    <property type="project" value="UniProtKB-SubCell"/>
</dbReference>
<dbReference type="PANTHER" id="PTHR24258:SF129">
    <property type="entry name" value="LP15124P-RELATED"/>
    <property type="match status" value="1"/>
</dbReference>
<accession>A0A8J9V1Z5</accession>
<protein>
    <recommendedName>
        <fullName evidence="4">Phenoloxidase-activating factor 2</fullName>
    </recommendedName>
    <alternativeName>
        <fullName evidence="5">Prophenoloxidase-activating factor II</fullName>
    </alternativeName>
</protein>
<keyword evidence="3" id="KW-1015">Disulfide bond</keyword>
<dbReference type="EMBL" id="OV170228">
    <property type="protein sequence ID" value="CAH0730203.1"/>
    <property type="molecule type" value="Genomic_DNA"/>
</dbReference>
<comment type="subcellular location">
    <subcellularLocation>
        <location evidence="1">Secreted</location>
    </subcellularLocation>
</comment>
<dbReference type="PRINTS" id="PR00722">
    <property type="entry name" value="CHYMOTRYPSIN"/>
</dbReference>
<dbReference type="CDD" id="cd00190">
    <property type="entry name" value="Tryp_SPc"/>
    <property type="match status" value="1"/>
</dbReference>
<feature type="chain" id="PRO_5035465339" description="Phenoloxidase-activating factor 2" evidence="6">
    <location>
        <begin position="18"/>
        <end position="384"/>
    </location>
</feature>
<dbReference type="Pfam" id="PF18322">
    <property type="entry name" value="CLIP_1"/>
    <property type="match status" value="1"/>
</dbReference>
<keyword evidence="2" id="KW-0964">Secreted</keyword>
<organism evidence="8 9">
    <name type="scientific">Brenthis ino</name>
    <name type="common">lesser marbled fritillary</name>
    <dbReference type="NCBI Taxonomy" id="405034"/>
    <lineage>
        <taxon>Eukaryota</taxon>
        <taxon>Metazoa</taxon>
        <taxon>Ecdysozoa</taxon>
        <taxon>Arthropoda</taxon>
        <taxon>Hexapoda</taxon>
        <taxon>Insecta</taxon>
        <taxon>Pterygota</taxon>
        <taxon>Neoptera</taxon>
        <taxon>Endopterygota</taxon>
        <taxon>Lepidoptera</taxon>
        <taxon>Glossata</taxon>
        <taxon>Ditrysia</taxon>
        <taxon>Papilionoidea</taxon>
        <taxon>Nymphalidae</taxon>
        <taxon>Heliconiinae</taxon>
        <taxon>Argynnini</taxon>
        <taxon>Brenthis</taxon>
    </lineage>
</organism>
<keyword evidence="9" id="KW-1185">Reference proteome</keyword>
<dbReference type="SMART" id="SM00020">
    <property type="entry name" value="Tryp_SPc"/>
    <property type="match status" value="1"/>
</dbReference>
<evidence type="ECO:0000259" key="7">
    <source>
        <dbReference type="PROSITE" id="PS50240"/>
    </source>
</evidence>
<name>A0A8J9V1Z5_9NEOP</name>
<evidence type="ECO:0000256" key="4">
    <source>
        <dbReference type="ARBA" id="ARBA00068096"/>
    </source>
</evidence>
<dbReference type="Proteomes" id="UP000838878">
    <property type="component" value="Chromosome 8"/>
</dbReference>
<reference evidence="8" key="1">
    <citation type="submission" date="2021-12" db="EMBL/GenBank/DDBJ databases">
        <authorList>
            <person name="Martin H S."/>
        </authorList>
    </citation>
    <scope>NUCLEOTIDE SEQUENCE</scope>
</reference>
<dbReference type="FunFam" id="2.40.10.10:FF:000038">
    <property type="entry name" value="Serine protease"/>
    <property type="match status" value="1"/>
</dbReference>
<sequence>MMYRHIIILQLVAFVSTQTIIKAADITRAIHDIFGTPCKTTDDMMGVCVTYYQCSKNGTVVTDGTDIIDIRVKDGPCPSYLDVCCLLDDVSASNNPNEAEPKHKDCGWRNPQGVGFQTIGDNNHEAKFGEFPWMVAVIKLEPVNQDNPSAYVNLYLGGGSLINPSAVLTAAHTARGRPLLARAGEWDTQTEKEVYPYQDRNVKEVVVHKDFNGGNLFYDIALLFLESPMTLAPNVGVVCLPPQGLRAKAGSKCFASGWGKDKFGKEGNYQNIMKKVELPVVDRKVCQNNLRKTRLGSNFLLHTSFMCAGGEPGVDTCEGDGGSPLVCPIEFETERYMQSGIVSWGIGCGQDGAPGVYVDVANLRGWIDNEIIRRGLSTTDYTFK</sequence>
<proteinExistence type="predicted"/>
<gene>
    <name evidence="8" type="ORF">BINO364_LOCUS15210</name>
</gene>
<dbReference type="Gene3D" id="2.40.10.10">
    <property type="entry name" value="Trypsin-like serine proteases"/>
    <property type="match status" value="1"/>
</dbReference>
<evidence type="ECO:0000256" key="5">
    <source>
        <dbReference type="ARBA" id="ARBA00076468"/>
    </source>
</evidence>